<accession>A0A1J1IGY5</accession>
<protein>
    <submittedName>
        <fullName evidence="1">CLUMA_CG011077, isoform A</fullName>
    </submittedName>
</protein>
<dbReference type="AlphaFoldDB" id="A0A1J1IGY5"/>
<dbReference type="EMBL" id="CVRI01000047">
    <property type="protein sequence ID" value="CRK97697.1"/>
    <property type="molecule type" value="Genomic_DNA"/>
</dbReference>
<reference evidence="1 2" key="1">
    <citation type="submission" date="2015-04" db="EMBL/GenBank/DDBJ databases">
        <authorList>
            <person name="Syromyatnikov M.Y."/>
            <person name="Popov V.N."/>
        </authorList>
    </citation>
    <scope>NUCLEOTIDE SEQUENCE [LARGE SCALE GENOMIC DNA]</scope>
</reference>
<gene>
    <name evidence="1" type="ORF">CLUMA_CG011077</name>
</gene>
<name>A0A1J1IGY5_9DIPT</name>
<organism evidence="1 2">
    <name type="scientific">Clunio marinus</name>
    <dbReference type="NCBI Taxonomy" id="568069"/>
    <lineage>
        <taxon>Eukaryota</taxon>
        <taxon>Metazoa</taxon>
        <taxon>Ecdysozoa</taxon>
        <taxon>Arthropoda</taxon>
        <taxon>Hexapoda</taxon>
        <taxon>Insecta</taxon>
        <taxon>Pterygota</taxon>
        <taxon>Neoptera</taxon>
        <taxon>Endopterygota</taxon>
        <taxon>Diptera</taxon>
        <taxon>Nematocera</taxon>
        <taxon>Chironomoidea</taxon>
        <taxon>Chironomidae</taxon>
        <taxon>Clunio</taxon>
    </lineage>
</organism>
<dbReference type="Proteomes" id="UP000183832">
    <property type="component" value="Unassembled WGS sequence"/>
</dbReference>
<sequence>MSLSLKAIVGYLCMMKKFKQAKNVTFELYCCSFSKTSHQVKLQKVVFLSSVDWLSCGNRKVCQLLT</sequence>
<evidence type="ECO:0000313" key="2">
    <source>
        <dbReference type="Proteomes" id="UP000183832"/>
    </source>
</evidence>
<proteinExistence type="predicted"/>
<evidence type="ECO:0000313" key="1">
    <source>
        <dbReference type="EMBL" id="CRK97697.1"/>
    </source>
</evidence>
<keyword evidence="2" id="KW-1185">Reference proteome</keyword>